<organism evidence="2 3">
    <name type="scientific">Buddleja alternifolia</name>
    <dbReference type="NCBI Taxonomy" id="168488"/>
    <lineage>
        <taxon>Eukaryota</taxon>
        <taxon>Viridiplantae</taxon>
        <taxon>Streptophyta</taxon>
        <taxon>Embryophyta</taxon>
        <taxon>Tracheophyta</taxon>
        <taxon>Spermatophyta</taxon>
        <taxon>Magnoliopsida</taxon>
        <taxon>eudicotyledons</taxon>
        <taxon>Gunneridae</taxon>
        <taxon>Pentapetalae</taxon>
        <taxon>asterids</taxon>
        <taxon>lamiids</taxon>
        <taxon>Lamiales</taxon>
        <taxon>Scrophulariaceae</taxon>
        <taxon>Buddlejeae</taxon>
        <taxon>Buddleja</taxon>
    </lineage>
</organism>
<comment type="caution">
    <text evidence="2">The sequence shown here is derived from an EMBL/GenBank/DDBJ whole genome shotgun (WGS) entry which is preliminary data.</text>
</comment>
<evidence type="ECO:0000313" key="2">
    <source>
        <dbReference type="EMBL" id="KAG8373616.1"/>
    </source>
</evidence>
<feature type="region of interest" description="Disordered" evidence="1">
    <location>
        <begin position="75"/>
        <end position="98"/>
    </location>
</feature>
<dbReference type="Proteomes" id="UP000826271">
    <property type="component" value="Unassembled WGS sequence"/>
</dbReference>
<evidence type="ECO:0000256" key="1">
    <source>
        <dbReference type="SAM" id="MobiDB-lite"/>
    </source>
</evidence>
<dbReference type="PANTHER" id="PTHR33384">
    <property type="entry name" value="EXPRESSED PROTEIN"/>
    <property type="match status" value="1"/>
</dbReference>
<dbReference type="AlphaFoldDB" id="A0AAV6WRG5"/>
<keyword evidence="3" id="KW-1185">Reference proteome</keyword>
<dbReference type="EMBL" id="WHWC01000011">
    <property type="protein sequence ID" value="KAG8373616.1"/>
    <property type="molecule type" value="Genomic_DNA"/>
</dbReference>
<reference evidence="2" key="1">
    <citation type="submission" date="2019-10" db="EMBL/GenBank/DDBJ databases">
        <authorList>
            <person name="Zhang R."/>
            <person name="Pan Y."/>
            <person name="Wang J."/>
            <person name="Ma R."/>
            <person name="Yu S."/>
        </authorList>
    </citation>
    <scope>NUCLEOTIDE SEQUENCE</scope>
    <source>
        <strain evidence="2">LA-IB0</strain>
        <tissue evidence="2">Leaf</tissue>
    </source>
</reference>
<evidence type="ECO:0000313" key="3">
    <source>
        <dbReference type="Proteomes" id="UP000826271"/>
    </source>
</evidence>
<gene>
    <name evidence="2" type="ORF">BUALT_Bualt11G0042800</name>
</gene>
<sequence length="123" mass="13454">MTIPKTNLSHANAYCTSPDRTNAGSKGNDAPICPKPRRLGSALPAQFLDNPFQSSKRYHVNCDGRSGILDIISDKRMDREESGGCSSTTCGSPPGRTDNPLVHDLHFLQIHHHMDGFPRLTPT</sequence>
<protein>
    <submittedName>
        <fullName evidence="2">Uncharacterized protein</fullName>
    </submittedName>
</protein>
<feature type="region of interest" description="Disordered" evidence="1">
    <location>
        <begin position="1"/>
        <end position="31"/>
    </location>
</feature>
<dbReference type="PANTHER" id="PTHR33384:SF17">
    <property type="entry name" value="VQ DOMAIN-CONTAINING PROTEIN"/>
    <property type="match status" value="1"/>
</dbReference>
<feature type="compositionally biased region" description="Polar residues" evidence="1">
    <location>
        <begin position="1"/>
        <end position="25"/>
    </location>
</feature>
<name>A0AAV6WRG5_9LAMI</name>
<accession>A0AAV6WRG5</accession>
<proteinExistence type="predicted"/>
<feature type="compositionally biased region" description="Low complexity" evidence="1">
    <location>
        <begin position="83"/>
        <end position="95"/>
    </location>
</feature>